<keyword evidence="7" id="KW-1185">Reference proteome</keyword>
<evidence type="ECO:0000256" key="2">
    <source>
        <dbReference type="ARBA" id="ARBA00022737"/>
    </source>
</evidence>
<sequence length="165" mass="17551">MKKRILIATLVSLSTAAAGTLAVAKPGFGPERQKLTFEQLDADGNGALSDAELAATGQKRFDAVDTNSDGLLSLEEMNAKAQERIAKRTASMIERFDKNGDGALSVEEMPERPGPHKLLAKADTDGDGSISKAEFDTAQAIVDAVMKKKHHHGGQHKKGPRGDSE</sequence>
<reference evidence="6 7" key="1">
    <citation type="submission" date="2015-12" db="EMBL/GenBank/DDBJ databases">
        <title>Genome sequence of the marine Rhodobacteraceae strain O3.65, Candidatus Tritonibacter horizontis.</title>
        <authorList>
            <person name="Poehlein A."/>
            <person name="Giebel H.A."/>
            <person name="Voget S."/>
            <person name="Brinkhoff T."/>
        </authorList>
    </citation>
    <scope>NUCLEOTIDE SEQUENCE [LARGE SCALE GENOMIC DNA]</scope>
    <source>
        <strain evidence="6 7">O3.65</strain>
    </source>
</reference>
<accession>A0A132BUS8</accession>
<dbReference type="OrthoDB" id="5470953at2"/>
<feature type="region of interest" description="Disordered" evidence="3">
    <location>
        <begin position="146"/>
        <end position="165"/>
    </location>
</feature>
<dbReference type="Proteomes" id="UP000068382">
    <property type="component" value="Unassembled WGS sequence"/>
</dbReference>
<feature type="signal peptide" evidence="4">
    <location>
        <begin position="1"/>
        <end position="24"/>
    </location>
</feature>
<dbReference type="PROSITE" id="PS00018">
    <property type="entry name" value="EF_HAND_1"/>
    <property type="match status" value="2"/>
</dbReference>
<evidence type="ECO:0000259" key="5">
    <source>
        <dbReference type="PROSITE" id="PS50222"/>
    </source>
</evidence>
<evidence type="ECO:0000256" key="4">
    <source>
        <dbReference type="SAM" id="SignalP"/>
    </source>
</evidence>
<evidence type="ECO:0000256" key="1">
    <source>
        <dbReference type="ARBA" id="ARBA00022723"/>
    </source>
</evidence>
<evidence type="ECO:0000313" key="7">
    <source>
        <dbReference type="Proteomes" id="UP000068382"/>
    </source>
</evidence>
<feature type="domain" description="EF-hand" evidence="5">
    <location>
        <begin position="52"/>
        <end position="87"/>
    </location>
</feature>
<dbReference type="Gene3D" id="1.10.238.10">
    <property type="entry name" value="EF-hand"/>
    <property type="match status" value="2"/>
</dbReference>
<evidence type="ECO:0000313" key="6">
    <source>
        <dbReference type="EMBL" id="KUP92044.1"/>
    </source>
</evidence>
<dbReference type="AlphaFoldDB" id="A0A132BUS8"/>
<dbReference type="InterPro" id="IPR018247">
    <property type="entry name" value="EF_Hand_1_Ca_BS"/>
</dbReference>
<dbReference type="EMBL" id="LPUY01000079">
    <property type="protein sequence ID" value="KUP92044.1"/>
    <property type="molecule type" value="Genomic_DNA"/>
</dbReference>
<dbReference type="GO" id="GO:0005509">
    <property type="term" value="F:calcium ion binding"/>
    <property type="evidence" value="ECO:0007669"/>
    <property type="project" value="InterPro"/>
</dbReference>
<dbReference type="PANTHER" id="PTHR10827">
    <property type="entry name" value="RETICULOCALBIN"/>
    <property type="match status" value="1"/>
</dbReference>
<evidence type="ECO:0000256" key="3">
    <source>
        <dbReference type="SAM" id="MobiDB-lite"/>
    </source>
</evidence>
<proteinExistence type="predicted"/>
<dbReference type="CDD" id="cd00051">
    <property type="entry name" value="EFh"/>
    <property type="match status" value="1"/>
</dbReference>
<dbReference type="InterPro" id="IPR011992">
    <property type="entry name" value="EF-hand-dom_pair"/>
</dbReference>
<name>A0A132BUS8_9RHOB</name>
<dbReference type="SUPFAM" id="SSF47473">
    <property type="entry name" value="EF-hand"/>
    <property type="match status" value="1"/>
</dbReference>
<comment type="caution">
    <text evidence="6">The sequence shown here is derived from an EMBL/GenBank/DDBJ whole genome shotgun (WGS) entry which is preliminary data.</text>
</comment>
<gene>
    <name evidence="6" type="ORF">TRIHO_30610</name>
</gene>
<keyword evidence="2" id="KW-0677">Repeat</keyword>
<feature type="compositionally biased region" description="Basic and acidic residues" evidence="3">
    <location>
        <begin position="109"/>
        <end position="124"/>
    </location>
</feature>
<dbReference type="PANTHER" id="PTHR10827:SF98">
    <property type="entry name" value="45 KDA CALCIUM-BINDING PROTEIN"/>
    <property type="match status" value="1"/>
</dbReference>
<dbReference type="Pfam" id="PF13202">
    <property type="entry name" value="EF-hand_5"/>
    <property type="match status" value="4"/>
</dbReference>
<dbReference type="InterPro" id="IPR002048">
    <property type="entry name" value="EF_hand_dom"/>
</dbReference>
<feature type="chain" id="PRO_5007288536" evidence="4">
    <location>
        <begin position="25"/>
        <end position="165"/>
    </location>
</feature>
<keyword evidence="1" id="KW-0479">Metal-binding</keyword>
<dbReference type="RefSeq" id="WP_068245509.1">
    <property type="nucleotide sequence ID" value="NZ_LPUY01000079.1"/>
</dbReference>
<feature type="region of interest" description="Disordered" evidence="3">
    <location>
        <begin position="99"/>
        <end position="130"/>
    </location>
</feature>
<organism evidence="6 7">
    <name type="scientific">Tritonibacter horizontis</name>
    <dbReference type="NCBI Taxonomy" id="1768241"/>
    <lineage>
        <taxon>Bacteria</taxon>
        <taxon>Pseudomonadati</taxon>
        <taxon>Pseudomonadota</taxon>
        <taxon>Alphaproteobacteria</taxon>
        <taxon>Rhodobacterales</taxon>
        <taxon>Paracoccaceae</taxon>
        <taxon>Tritonibacter</taxon>
    </lineage>
</organism>
<keyword evidence="4" id="KW-0732">Signal</keyword>
<feature type="compositionally biased region" description="Basic residues" evidence="3">
    <location>
        <begin position="147"/>
        <end position="159"/>
    </location>
</feature>
<dbReference type="PROSITE" id="PS50222">
    <property type="entry name" value="EF_HAND_2"/>
    <property type="match status" value="1"/>
</dbReference>
<protein>
    <submittedName>
        <fullName evidence="6">Transaldolase/EF-hand domain-containing protein</fullName>
    </submittedName>
</protein>